<evidence type="ECO:0000256" key="2">
    <source>
        <dbReference type="ARBA" id="ARBA00005862"/>
    </source>
</evidence>
<feature type="region of interest" description="Disordered" evidence="7">
    <location>
        <begin position="682"/>
        <end position="752"/>
    </location>
</feature>
<dbReference type="RefSeq" id="XP_025597126.1">
    <property type="nucleotide sequence ID" value="XM_025744251.1"/>
</dbReference>
<name>A0A316Z501_9BASI</name>
<feature type="compositionally biased region" description="Gly residues" evidence="7">
    <location>
        <begin position="735"/>
        <end position="748"/>
    </location>
</feature>
<feature type="binding site" evidence="6">
    <location>
        <begin position="461"/>
        <end position="469"/>
    </location>
    <ligand>
        <name>FAD</name>
        <dbReference type="ChEBI" id="CHEBI:57692"/>
    </ligand>
</feature>
<feature type="compositionally biased region" description="Low complexity" evidence="7">
    <location>
        <begin position="1"/>
        <end position="32"/>
    </location>
</feature>
<evidence type="ECO:0000256" key="3">
    <source>
        <dbReference type="ARBA" id="ARBA00022630"/>
    </source>
</evidence>
<dbReference type="Pfam" id="PF03441">
    <property type="entry name" value="FAD_binding_7"/>
    <property type="match status" value="1"/>
</dbReference>
<dbReference type="InterPro" id="IPR006050">
    <property type="entry name" value="DNA_photolyase_N"/>
</dbReference>
<evidence type="ECO:0000256" key="4">
    <source>
        <dbReference type="ARBA" id="ARBA00022827"/>
    </source>
</evidence>
<dbReference type="GO" id="GO:0000719">
    <property type="term" value="P:photoreactive repair"/>
    <property type="evidence" value="ECO:0007669"/>
    <property type="project" value="TreeGrafter"/>
</dbReference>
<dbReference type="OrthoDB" id="435881at2759"/>
<comment type="similarity">
    <text evidence="2">Belongs to the DNA photolyase class-1 family.</text>
</comment>
<dbReference type="GO" id="GO:0003904">
    <property type="term" value="F:deoxyribodipyrimidine photo-lyase activity"/>
    <property type="evidence" value="ECO:0007669"/>
    <property type="project" value="TreeGrafter"/>
</dbReference>
<feature type="compositionally biased region" description="Polar residues" evidence="7">
    <location>
        <begin position="906"/>
        <end position="920"/>
    </location>
</feature>
<dbReference type="InterPro" id="IPR036155">
    <property type="entry name" value="Crypto/Photolyase_N_sf"/>
</dbReference>
<dbReference type="SUPFAM" id="SSF48173">
    <property type="entry name" value="Cryptochrome/photolyase FAD-binding domain"/>
    <property type="match status" value="1"/>
</dbReference>
<sequence>MTPAPSAHSQQSGGSPPSSSASHSHVPSGSVSTARSTPPLDGGSNYGGANAPHQPTRPASPGSEGSGKRVLICLMRLDLRIEDNALFHYAHTTTPPPDPVLAHHTHFNKDKDIDLSGLHSQADYLLPLFVFDERTMELSGLPGYERRGPEARTQNYGFWKTGGYRARYVAESVYDLRSRLREVGSDLVIRFGIPEVVVTNFVRAFQERGDEVEGVWLQKEMTHDEVQVETEMARMLQGTGVPMRFVHGKTLVHPADLPFEIGDTPDVFTPFRKRVESLPNMVRPCFRAPKTWKSVPPLPETPDYALDVSYEVDVDGLSPRPPQEQSQQEGQVSFHDILRYLIAPVSENGPPSKQLTAHQLQERHSASAFPMRGGESSALERLDWYFVRGKSADSSRWGKADPPPVARYKQTRNNLVGHSYSTKMSPFLSYGSISPRQIWEALDYHERKFGEDRNTYWVRFELLWRDYFFWVSEKYGDLLYKLGGFEERSDPRQAEQKLAAGWWKTWDPKSAPRDHHISRLLEGRTGIPFVDANIIELRESGFMSNRGRQNVASFLTKDLGYDWRIGAEFFQSHLIDYDPTSNYGNWQYVAGVGNDPRASRHFNVVKQAKDYDSHGEYVKLWIPALRNLHADFCQTPWLLDAEERRSYGLKTTQMDIAWDAYPAAPMIESDTWRKHYERKEGVGSKMFGNPQEKVKDGRPKRGGNKRNAGVPPPPPPTSHNQNGGVTPGAFALSGAGQGPKLGPRGTGAVGAQASPYPPLNIPGRVAAPLHEIPPMTSNASASSARSASPFGVVRPQQAGGAVAVPNALASLGGGVSSTAFVSQMGGLSLGNGLPRGNAQDAPGPRAPDYVSPAHQHAQVAQQPPPGISSASAPQQPQPGYTSRAAGGAGVFGRSSAGLHTPMGQMGRSSPSMNGPGTPSNGYAAFSALSTTNSAGSAGTATPPPGIHGHRQAPPQPHSAMQQQQGYPQQLQQRPMQTQQRQPPQQQRSADQQTSWRRGPSWPAGTSRD</sequence>
<keyword evidence="5" id="KW-0157">Chromophore</keyword>
<proteinExistence type="inferred from homology"/>
<evidence type="ECO:0000259" key="8">
    <source>
        <dbReference type="PROSITE" id="PS51645"/>
    </source>
</evidence>
<feature type="binding site" evidence="6">
    <location>
        <position position="408"/>
    </location>
    <ligand>
        <name>FAD</name>
        <dbReference type="ChEBI" id="CHEBI:57692"/>
    </ligand>
</feature>
<dbReference type="PROSITE" id="PS51645">
    <property type="entry name" value="PHR_CRY_ALPHA_BETA"/>
    <property type="match status" value="1"/>
</dbReference>
<feature type="binding site" evidence="6">
    <location>
        <begin position="576"/>
        <end position="578"/>
    </location>
    <ligand>
        <name>FAD</name>
        <dbReference type="ChEBI" id="CHEBI:57692"/>
    </ligand>
</feature>
<dbReference type="AlphaFoldDB" id="A0A316Z501"/>
<dbReference type="GO" id="GO:0003684">
    <property type="term" value="F:damaged DNA binding"/>
    <property type="evidence" value="ECO:0007669"/>
    <property type="project" value="TreeGrafter"/>
</dbReference>
<dbReference type="GeneID" id="37271795"/>
<dbReference type="PANTHER" id="PTHR11455">
    <property type="entry name" value="CRYPTOCHROME"/>
    <property type="match status" value="1"/>
</dbReference>
<reference evidence="9 10" key="1">
    <citation type="journal article" date="2018" name="Mol. Biol. Evol.">
        <title>Broad Genomic Sampling Reveals a Smut Pathogenic Ancestry of the Fungal Clade Ustilaginomycotina.</title>
        <authorList>
            <person name="Kijpornyongpan T."/>
            <person name="Mondo S.J."/>
            <person name="Barry K."/>
            <person name="Sandor L."/>
            <person name="Lee J."/>
            <person name="Lipzen A."/>
            <person name="Pangilinan J."/>
            <person name="LaButti K."/>
            <person name="Hainaut M."/>
            <person name="Henrissat B."/>
            <person name="Grigoriev I.V."/>
            <person name="Spatafora J.W."/>
            <person name="Aime M.C."/>
        </authorList>
    </citation>
    <scope>NUCLEOTIDE SEQUENCE [LARGE SCALE GENOMIC DNA]</scope>
    <source>
        <strain evidence="9 10">MCA 4186</strain>
    </source>
</reference>
<dbReference type="InterPro" id="IPR005101">
    <property type="entry name" value="Cryptochr/Photolyase_FAD-bd"/>
</dbReference>
<dbReference type="GO" id="GO:0071949">
    <property type="term" value="F:FAD binding"/>
    <property type="evidence" value="ECO:0007669"/>
    <property type="project" value="TreeGrafter"/>
</dbReference>
<dbReference type="Gene3D" id="1.10.579.10">
    <property type="entry name" value="DNA Cyclobutane Dipyrimidine Photolyase, subunit A, domain 3"/>
    <property type="match status" value="1"/>
</dbReference>
<dbReference type="NCBIfam" id="TIGR02765">
    <property type="entry name" value="crypto_DASH"/>
    <property type="match status" value="1"/>
</dbReference>
<protein>
    <submittedName>
        <fullName evidence="9">Cryptochrome</fullName>
    </submittedName>
</protein>
<evidence type="ECO:0000313" key="9">
    <source>
        <dbReference type="EMBL" id="PWN96847.1"/>
    </source>
</evidence>
<comment type="cofactor">
    <cofactor evidence="1">
        <name>(6R)-5,10-methylene-5,6,7,8-tetrahydrofolate</name>
        <dbReference type="ChEBI" id="CHEBI:15636"/>
    </cofactor>
</comment>
<evidence type="ECO:0000313" key="10">
    <source>
        <dbReference type="Proteomes" id="UP000245946"/>
    </source>
</evidence>
<feature type="region of interest" description="Disordered" evidence="7">
    <location>
        <begin position="1"/>
        <end position="66"/>
    </location>
</feature>
<keyword evidence="10" id="KW-1185">Reference proteome</keyword>
<feature type="region of interest" description="Disordered" evidence="7">
    <location>
        <begin position="831"/>
        <end position="1008"/>
    </location>
</feature>
<evidence type="ECO:0000256" key="1">
    <source>
        <dbReference type="ARBA" id="ARBA00001932"/>
    </source>
</evidence>
<dbReference type="InterPro" id="IPR036134">
    <property type="entry name" value="Crypto/Photolyase_FAD-like_sf"/>
</dbReference>
<feature type="compositionally biased region" description="Low complexity" evidence="7">
    <location>
        <begin position="961"/>
        <end position="992"/>
    </location>
</feature>
<dbReference type="Proteomes" id="UP000245946">
    <property type="component" value="Unassembled WGS sequence"/>
</dbReference>
<organism evidence="9 10">
    <name type="scientific">Tilletiopsis washingtonensis</name>
    <dbReference type="NCBI Taxonomy" id="58919"/>
    <lineage>
        <taxon>Eukaryota</taxon>
        <taxon>Fungi</taxon>
        <taxon>Dikarya</taxon>
        <taxon>Basidiomycota</taxon>
        <taxon>Ustilaginomycotina</taxon>
        <taxon>Exobasidiomycetes</taxon>
        <taxon>Entylomatales</taxon>
        <taxon>Entylomatales incertae sedis</taxon>
        <taxon>Tilletiopsis</taxon>
    </lineage>
</organism>
<evidence type="ECO:0000256" key="6">
    <source>
        <dbReference type="PIRSR" id="PIRSR602081-1"/>
    </source>
</evidence>
<feature type="domain" description="Photolyase/cryptochrome alpha/beta" evidence="8">
    <location>
        <begin position="69"/>
        <end position="251"/>
    </location>
</feature>
<comment type="cofactor">
    <cofactor evidence="6">
        <name>FAD</name>
        <dbReference type="ChEBI" id="CHEBI:57692"/>
    </cofactor>
    <text evidence="6">Binds 1 FAD per subunit.</text>
</comment>
<dbReference type="InterPro" id="IPR014133">
    <property type="entry name" value="Cry_DASH"/>
</dbReference>
<dbReference type="InterPro" id="IPR002081">
    <property type="entry name" value="Cryptochrome/DNA_photolyase_1"/>
</dbReference>
<dbReference type="Pfam" id="PF00875">
    <property type="entry name" value="DNA_photolyase"/>
    <property type="match status" value="1"/>
</dbReference>
<dbReference type="PANTHER" id="PTHR11455:SF22">
    <property type="entry name" value="CRYPTOCHROME DASH"/>
    <property type="match status" value="1"/>
</dbReference>
<feature type="compositionally biased region" description="Polar residues" evidence="7">
    <location>
        <begin position="868"/>
        <end position="880"/>
    </location>
</feature>
<evidence type="ECO:0000256" key="5">
    <source>
        <dbReference type="ARBA" id="ARBA00022991"/>
    </source>
</evidence>
<dbReference type="Gene3D" id="1.25.40.80">
    <property type="match status" value="1"/>
</dbReference>
<keyword evidence="3 6" id="KW-0285">Flavoprotein</keyword>
<feature type="binding site" evidence="6">
    <location>
        <begin position="421"/>
        <end position="425"/>
    </location>
    <ligand>
        <name>FAD</name>
        <dbReference type="ChEBI" id="CHEBI:57692"/>
    </ligand>
</feature>
<accession>A0A316Z501</accession>
<feature type="compositionally biased region" description="Low complexity" evidence="7">
    <location>
        <begin position="926"/>
        <end position="940"/>
    </location>
</feature>
<feature type="compositionally biased region" description="Low complexity" evidence="7">
    <location>
        <begin position="852"/>
        <end position="861"/>
    </location>
</feature>
<dbReference type="Gene3D" id="3.40.50.620">
    <property type="entry name" value="HUPs"/>
    <property type="match status" value="1"/>
</dbReference>
<dbReference type="STRING" id="58919.A0A316Z501"/>
<dbReference type="PRINTS" id="PR00147">
    <property type="entry name" value="DNAPHOTLYASE"/>
</dbReference>
<dbReference type="SUPFAM" id="SSF52425">
    <property type="entry name" value="Cryptochrome/photolyase, N-terminal domain"/>
    <property type="match status" value="1"/>
</dbReference>
<evidence type="ECO:0000256" key="7">
    <source>
        <dbReference type="SAM" id="MobiDB-lite"/>
    </source>
</evidence>
<keyword evidence="4 6" id="KW-0274">FAD</keyword>
<dbReference type="EMBL" id="KZ819297">
    <property type="protein sequence ID" value="PWN96847.1"/>
    <property type="molecule type" value="Genomic_DNA"/>
</dbReference>
<dbReference type="InterPro" id="IPR014729">
    <property type="entry name" value="Rossmann-like_a/b/a_fold"/>
</dbReference>
<gene>
    <name evidence="9" type="ORF">FA09DRAFT_339782</name>
</gene>